<dbReference type="SUPFAM" id="SSF52540">
    <property type="entry name" value="P-loop containing nucleoside triphosphate hydrolases"/>
    <property type="match status" value="1"/>
</dbReference>
<keyword evidence="3" id="KW-0804">Transcription</keyword>
<protein>
    <submittedName>
        <fullName evidence="5">AAA domain-containing protein</fullName>
    </submittedName>
</protein>
<dbReference type="Pfam" id="PF00196">
    <property type="entry name" value="GerE"/>
    <property type="match status" value="1"/>
</dbReference>
<dbReference type="SUPFAM" id="SSF46894">
    <property type="entry name" value="C-terminal effector domain of the bipartite response regulators"/>
    <property type="match status" value="1"/>
</dbReference>
<keyword evidence="2" id="KW-0238">DNA-binding</keyword>
<dbReference type="PROSITE" id="PS50043">
    <property type="entry name" value="HTH_LUXR_2"/>
    <property type="match status" value="1"/>
</dbReference>
<dbReference type="InterPro" id="IPR036388">
    <property type="entry name" value="WH-like_DNA-bd_sf"/>
</dbReference>
<evidence type="ECO:0000256" key="3">
    <source>
        <dbReference type="ARBA" id="ARBA00023163"/>
    </source>
</evidence>
<evidence type="ECO:0000313" key="5">
    <source>
        <dbReference type="EMBL" id="SEP87585.1"/>
    </source>
</evidence>
<evidence type="ECO:0000313" key="6">
    <source>
        <dbReference type="Proteomes" id="UP000198733"/>
    </source>
</evidence>
<dbReference type="Gene3D" id="3.40.50.300">
    <property type="entry name" value="P-loop containing nucleotide triphosphate hydrolases"/>
    <property type="match status" value="1"/>
</dbReference>
<dbReference type="InterPro" id="IPR049945">
    <property type="entry name" value="AAA_22"/>
</dbReference>
<keyword evidence="6" id="KW-1185">Reference proteome</keyword>
<dbReference type="PANTHER" id="PTHR44688:SF16">
    <property type="entry name" value="DNA-BINDING TRANSCRIPTIONAL ACTIVATOR DEVR_DOSR"/>
    <property type="match status" value="1"/>
</dbReference>
<dbReference type="InterPro" id="IPR027417">
    <property type="entry name" value="P-loop_NTPase"/>
</dbReference>
<evidence type="ECO:0000256" key="2">
    <source>
        <dbReference type="ARBA" id="ARBA00023125"/>
    </source>
</evidence>
<proteinExistence type="predicted"/>
<keyword evidence="1" id="KW-0805">Transcription regulation</keyword>
<sequence length="675" mass="78701">MEVNDNIISNKSVDSFIQSIERDFFIGRTEELEFFYNHLNFTNNDIKVLYIHGTGGVGKTYLLNEYNRISNEEGLLFLKMDSRDFPQTPEGFADHILTLIETHTHTQLFSENYSLRKFLHTLSELASDRRIIIAIDSYEHMDALDRWFRQVFIQNLPSTILVIMAGRHPLSGEWVESPAWRSLTKEIELKDFSLAQTRAFLDYYGIDNSHMIKAMWKFTDGHPLTLTLAALTDKEFSIGTLHEQSSHILMELTQRWLLEVKDESLHRLIEVAALFFNFDQSSLSAVLKEEIDIKTFNALTSLSFVKPVKNGWAMHDLVRDAIKMNLKLRHPERFEKYSQRSASFFYKRTITNRSPADAASFFYHLGDEFIRSVFFQEKIDDSMYLEPIADYNFHEVSRFFENRKNDFSESEAQFYNRETNESYHFHASFEHNRKEMELIDDTYVKKINYKDAHLLKNKDNKTLGLSIIVPINVSTLKVLAKEPVSRAYFSRLNDQDTKEYSVPENENAGWFIRFLDYTDSTDTAARSFMLYNLFPLLLTSGRIIVSTPLPFFQDLLENFGFQKIPEATHYDYGENYPSTTYILDVRGPRLANYLKQLTNGNSVQNEMEVIATTFSLTEREVDIVTLILEEKGNAAIAKELYVAEITVKKHITRIFKKMEVKNRSQLIKCVMEIIS</sequence>
<dbReference type="InterPro" id="IPR016032">
    <property type="entry name" value="Sig_transdc_resp-reg_C-effctor"/>
</dbReference>
<dbReference type="PRINTS" id="PR00038">
    <property type="entry name" value="HTHLUXR"/>
</dbReference>
<dbReference type="Gene3D" id="1.10.10.10">
    <property type="entry name" value="Winged helix-like DNA-binding domain superfamily/Winged helix DNA-binding domain"/>
    <property type="match status" value="1"/>
</dbReference>
<comment type="caution">
    <text evidence="5">The sequence shown here is derived from an EMBL/GenBank/DDBJ whole genome shotgun (WGS) entry which is preliminary data.</text>
</comment>
<dbReference type="RefSeq" id="WP_092502930.1">
    <property type="nucleotide sequence ID" value="NZ_FOEH01000001.1"/>
</dbReference>
<accession>A0A1H9BFD0</accession>
<evidence type="ECO:0000256" key="1">
    <source>
        <dbReference type="ARBA" id="ARBA00023015"/>
    </source>
</evidence>
<dbReference type="Proteomes" id="UP000198733">
    <property type="component" value="Unassembled WGS sequence"/>
</dbReference>
<dbReference type="InterPro" id="IPR000792">
    <property type="entry name" value="Tscrpt_reg_LuxR_C"/>
</dbReference>
<evidence type="ECO:0000259" key="4">
    <source>
        <dbReference type="PROSITE" id="PS50043"/>
    </source>
</evidence>
<name>A0A1H9BFD0_9BACI</name>
<gene>
    <name evidence="5" type="ORF">SAMN05216232_1167</name>
</gene>
<dbReference type="Pfam" id="PF13401">
    <property type="entry name" value="AAA_22"/>
    <property type="match status" value="1"/>
</dbReference>
<dbReference type="EMBL" id="FOEH01000001">
    <property type="protein sequence ID" value="SEP87585.1"/>
    <property type="molecule type" value="Genomic_DNA"/>
</dbReference>
<organism evidence="5 6">
    <name type="scientific">Virgibacillus subterraneus</name>
    <dbReference type="NCBI Taxonomy" id="621109"/>
    <lineage>
        <taxon>Bacteria</taxon>
        <taxon>Bacillati</taxon>
        <taxon>Bacillota</taxon>
        <taxon>Bacilli</taxon>
        <taxon>Bacillales</taxon>
        <taxon>Bacillaceae</taxon>
        <taxon>Virgibacillus</taxon>
    </lineage>
</organism>
<feature type="domain" description="HTH luxR-type" evidence="4">
    <location>
        <begin position="609"/>
        <end position="674"/>
    </location>
</feature>
<dbReference type="SMART" id="SM00421">
    <property type="entry name" value="HTH_LUXR"/>
    <property type="match status" value="1"/>
</dbReference>
<reference evidence="5 6" key="1">
    <citation type="submission" date="2016-10" db="EMBL/GenBank/DDBJ databases">
        <authorList>
            <person name="Varghese N."/>
            <person name="Submissions S."/>
        </authorList>
    </citation>
    <scope>NUCLEOTIDE SEQUENCE [LARGE SCALE GENOMIC DNA]</scope>
    <source>
        <strain evidence="5 6">CGMCC 1.7734</strain>
    </source>
</reference>
<dbReference type="PANTHER" id="PTHR44688">
    <property type="entry name" value="DNA-BINDING TRANSCRIPTIONAL ACTIVATOR DEVR_DOSR"/>
    <property type="match status" value="1"/>
</dbReference>
<dbReference type="CDD" id="cd06170">
    <property type="entry name" value="LuxR_C_like"/>
    <property type="match status" value="1"/>
</dbReference>